<protein>
    <recommendedName>
        <fullName evidence="5">AIG1-type G domain-containing protein</fullName>
    </recommendedName>
</protein>
<dbReference type="InterPro" id="IPR006703">
    <property type="entry name" value="G_AIG1"/>
</dbReference>
<dbReference type="InterPro" id="IPR027417">
    <property type="entry name" value="P-loop_NTPase"/>
</dbReference>
<evidence type="ECO:0000259" key="5">
    <source>
        <dbReference type="Pfam" id="PF04548"/>
    </source>
</evidence>
<name>A0AA88TZT3_9TELE</name>
<evidence type="ECO:0000256" key="1">
    <source>
        <dbReference type="ARBA" id="ARBA00008535"/>
    </source>
</evidence>
<dbReference type="EMBL" id="JAUYZG010000001">
    <property type="protein sequence ID" value="KAK2915640.1"/>
    <property type="molecule type" value="Genomic_DNA"/>
</dbReference>
<proteinExistence type="inferred from homology"/>
<feature type="region of interest" description="Disordered" evidence="4">
    <location>
        <begin position="280"/>
        <end position="303"/>
    </location>
</feature>
<feature type="compositionally biased region" description="Basic and acidic residues" evidence="4">
    <location>
        <begin position="324"/>
        <end position="341"/>
    </location>
</feature>
<dbReference type="GO" id="GO:0005525">
    <property type="term" value="F:GTP binding"/>
    <property type="evidence" value="ECO:0007669"/>
    <property type="project" value="UniProtKB-KW"/>
</dbReference>
<feature type="compositionally biased region" description="Basic and acidic residues" evidence="4">
    <location>
        <begin position="230"/>
        <end position="258"/>
    </location>
</feature>
<dbReference type="PANTHER" id="PTHR10903">
    <property type="entry name" value="GTPASE, IMAP FAMILY MEMBER-RELATED"/>
    <property type="match status" value="1"/>
</dbReference>
<dbReference type="Proteomes" id="UP001187343">
    <property type="component" value="Unassembled WGS sequence"/>
</dbReference>
<gene>
    <name evidence="6" type="ORF">Q8A67_000014</name>
</gene>
<sequence length="341" mass="38922">MTDPNQDDAMDTSAETDSGAHEQYDTDTSDNNKENVFPNITIVLTGNSSSVQFGDGNILVGQKPNIENAAISRIVPLQKKISEHHVSVINMIDLHETELYLDCVDNLIGQLVNENEIHAFIFVVQLGQLTDTDKMSFDWLQRMFGKKVLQFVMILFTYEIKKETDTIIDGMIKNPILEQLLEKCEGRYHTCNKMMNNQSEMRNLMKKIEQLFHENNQQRYTGEMFNTSSKRKDMENSECDDKPRRMEDTTTSETGEKCKGKTFGATGVGSDQYLQQEKTEKLNDRLTTPLRVPATSTASLPEEREIEVLSAMVSNNRSFTGENQPHHWEEHSQPKDREAVA</sequence>
<feature type="region of interest" description="Disordered" evidence="4">
    <location>
        <begin position="228"/>
        <end position="258"/>
    </location>
</feature>
<evidence type="ECO:0000313" key="6">
    <source>
        <dbReference type="EMBL" id="KAK2915640.1"/>
    </source>
</evidence>
<feature type="compositionally biased region" description="Acidic residues" evidence="4">
    <location>
        <begin position="1"/>
        <end position="10"/>
    </location>
</feature>
<comment type="similarity">
    <text evidence="1">Belongs to the TRAFAC class TrmE-Era-EngA-EngB-Septin-like GTPase superfamily. AIG1/Toc34/Toc159-like paraseptin GTPase family. IAN subfamily.</text>
</comment>
<feature type="region of interest" description="Disordered" evidence="4">
    <location>
        <begin position="1"/>
        <end position="33"/>
    </location>
</feature>
<dbReference type="Gene3D" id="3.40.50.300">
    <property type="entry name" value="P-loop containing nucleotide triphosphate hydrolases"/>
    <property type="match status" value="1"/>
</dbReference>
<keyword evidence="3" id="KW-0342">GTP-binding</keyword>
<keyword evidence="2" id="KW-0547">Nucleotide-binding</keyword>
<dbReference type="AlphaFoldDB" id="A0AA88TZT3"/>
<feature type="region of interest" description="Disordered" evidence="4">
    <location>
        <begin position="316"/>
        <end position="341"/>
    </location>
</feature>
<organism evidence="6 7">
    <name type="scientific">Cirrhinus molitorella</name>
    <name type="common">mud carp</name>
    <dbReference type="NCBI Taxonomy" id="172907"/>
    <lineage>
        <taxon>Eukaryota</taxon>
        <taxon>Metazoa</taxon>
        <taxon>Chordata</taxon>
        <taxon>Craniata</taxon>
        <taxon>Vertebrata</taxon>
        <taxon>Euteleostomi</taxon>
        <taxon>Actinopterygii</taxon>
        <taxon>Neopterygii</taxon>
        <taxon>Teleostei</taxon>
        <taxon>Ostariophysi</taxon>
        <taxon>Cypriniformes</taxon>
        <taxon>Cyprinidae</taxon>
        <taxon>Labeoninae</taxon>
        <taxon>Labeonini</taxon>
        <taxon>Cirrhinus</taxon>
    </lineage>
</organism>
<dbReference type="Pfam" id="PF04548">
    <property type="entry name" value="AIG1"/>
    <property type="match status" value="1"/>
</dbReference>
<evidence type="ECO:0000313" key="7">
    <source>
        <dbReference type="Proteomes" id="UP001187343"/>
    </source>
</evidence>
<dbReference type="PANTHER" id="PTHR10903:SF184">
    <property type="entry name" value="GTP-BINDING PROTEIN A"/>
    <property type="match status" value="1"/>
</dbReference>
<evidence type="ECO:0000256" key="4">
    <source>
        <dbReference type="SAM" id="MobiDB-lite"/>
    </source>
</evidence>
<accession>A0AA88TZT3</accession>
<comment type="caution">
    <text evidence="6">The sequence shown here is derived from an EMBL/GenBank/DDBJ whole genome shotgun (WGS) entry which is preliminary data.</text>
</comment>
<dbReference type="InterPro" id="IPR045058">
    <property type="entry name" value="GIMA/IAN/Toc"/>
</dbReference>
<keyword evidence="7" id="KW-1185">Reference proteome</keyword>
<evidence type="ECO:0000256" key="3">
    <source>
        <dbReference type="ARBA" id="ARBA00023134"/>
    </source>
</evidence>
<evidence type="ECO:0000256" key="2">
    <source>
        <dbReference type="ARBA" id="ARBA00022741"/>
    </source>
</evidence>
<reference evidence="6" key="1">
    <citation type="submission" date="2023-08" db="EMBL/GenBank/DDBJ databases">
        <title>Chromosome-level Genome Assembly of mud carp (Cirrhinus molitorella).</title>
        <authorList>
            <person name="Liu H."/>
        </authorList>
    </citation>
    <scope>NUCLEOTIDE SEQUENCE</scope>
    <source>
        <strain evidence="6">Prfri</strain>
        <tissue evidence="6">Muscle</tissue>
    </source>
</reference>
<feature type="domain" description="AIG1-type G" evidence="5">
    <location>
        <begin position="41"/>
        <end position="233"/>
    </location>
</feature>